<keyword evidence="4 8" id="KW-0949">S-adenosyl-L-methionine</keyword>
<evidence type="ECO:0000256" key="2">
    <source>
        <dbReference type="ARBA" id="ARBA00022490"/>
    </source>
</evidence>
<dbReference type="Pfam" id="PF00919">
    <property type="entry name" value="UPF0004"/>
    <property type="match status" value="1"/>
</dbReference>
<dbReference type="HAMAP" id="MF_01865">
    <property type="entry name" value="MTTase_RimO"/>
    <property type="match status" value="1"/>
</dbReference>
<dbReference type="PROSITE" id="PS01278">
    <property type="entry name" value="MTTASE_RADICAL"/>
    <property type="match status" value="1"/>
</dbReference>
<feature type="binding site" evidence="8">
    <location>
        <position position="150"/>
    </location>
    <ligand>
        <name>[4Fe-4S] cluster</name>
        <dbReference type="ChEBI" id="CHEBI:49883"/>
        <label>2</label>
        <note>4Fe-4S-S-AdoMet</note>
    </ligand>
</feature>
<dbReference type="GO" id="GO:0005840">
    <property type="term" value="C:ribosome"/>
    <property type="evidence" value="ECO:0007669"/>
    <property type="project" value="UniProtKB-KW"/>
</dbReference>
<reference evidence="12 13" key="1">
    <citation type="submission" date="2017-06" db="EMBL/GenBank/DDBJ databases">
        <title>Complete genome of Francisella halioticida.</title>
        <authorList>
            <person name="Sjodin A."/>
        </authorList>
    </citation>
    <scope>NUCLEOTIDE SEQUENCE [LARGE SCALE GENOMIC DNA]</scope>
    <source>
        <strain evidence="12 13">DSM 23729</strain>
    </source>
</reference>
<evidence type="ECO:0000256" key="6">
    <source>
        <dbReference type="ARBA" id="ARBA00023004"/>
    </source>
</evidence>
<dbReference type="PANTHER" id="PTHR43837">
    <property type="entry name" value="RIBOSOMAL PROTEIN S12 METHYLTHIOTRANSFERASE RIMO"/>
    <property type="match status" value="1"/>
</dbReference>
<dbReference type="SFLD" id="SFLDG01061">
    <property type="entry name" value="methylthiotransferase"/>
    <property type="match status" value="1"/>
</dbReference>
<evidence type="ECO:0000259" key="10">
    <source>
        <dbReference type="PROSITE" id="PS51449"/>
    </source>
</evidence>
<dbReference type="NCBIfam" id="TIGR00089">
    <property type="entry name" value="MiaB/RimO family radical SAM methylthiotransferase"/>
    <property type="match status" value="1"/>
</dbReference>
<comment type="function">
    <text evidence="8">Catalyzes the methylthiolation of an aspartic acid residue of ribosomal protein uS12.</text>
</comment>
<dbReference type="InterPro" id="IPR012340">
    <property type="entry name" value="NA-bd_OB-fold"/>
</dbReference>
<dbReference type="SUPFAM" id="SSF102114">
    <property type="entry name" value="Radical SAM enzymes"/>
    <property type="match status" value="1"/>
</dbReference>
<feature type="binding site" evidence="8">
    <location>
        <position position="14"/>
    </location>
    <ligand>
        <name>[4Fe-4S] cluster</name>
        <dbReference type="ChEBI" id="CHEBI:49883"/>
        <label>1</label>
    </ligand>
</feature>
<protein>
    <recommendedName>
        <fullName evidence="8">Ribosomal protein uS12 methylthiotransferase RimO</fullName>
        <shortName evidence="8">uS12 MTTase</shortName>
        <shortName evidence="8">uS12 methylthiotransferase</shortName>
        <ecNumber evidence="8">2.8.4.4</ecNumber>
    </recommendedName>
    <alternativeName>
        <fullName evidence="8">Ribosomal protein uS12 (aspartate-C(3))-methylthiotransferase</fullName>
    </alternativeName>
    <alternativeName>
        <fullName evidence="8">Ribosome maturation factor RimO</fullName>
    </alternativeName>
</protein>
<keyword evidence="2 8" id="KW-0963">Cytoplasm</keyword>
<feature type="binding site" evidence="8">
    <location>
        <position position="153"/>
    </location>
    <ligand>
        <name>[4Fe-4S] cluster</name>
        <dbReference type="ChEBI" id="CHEBI:49883"/>
        <label>2</label>
        <note>4Fe-4S-S-AdoMet</note>
    </ligand>
</feature>
<comment type="similarity">
    <text evidence="8">Belongs to the methylthiotransferase family. RimO subfamily.</text>
</comment>
<dbReference type="InterPro" id="IPR020612">
    <property type="entry name" value="Methylthiotransferase_CS"/>
</dbReference>
<dbReference type="SFLD" id="SFLDG01082">
    <property type="entry name" value="B12-binding_domain_containing"/>
    <property type="match status" value="1"/>
</dbReference>
<dbReference type="PROSITE" id="PS50926">
    <property type="entry name" value="TRAM"/>
    <property type="match status" value="1"/>
</dbReference>
<dbReference type="Pfam" id="PF18693">
    <property type="entry name" value="TRAM_2"/>
    <property type="match status" value="1"/>
</dbReference>
<dbReference type="EC" id="2.8.4.4" evidence="8"/>
<evidence type="ECO:0000256" key="5">
    <source>
        <dbReference type="ARBA" id="ARBA00022723"/>
    </source>
</evidence>
<evidence type="ECO:0000313" key="12">
    <source>
        <dbReference type="EMBL" id="ASG68677.1"/>
    </source>
</evidence>
<evidence type="ECO:0000259" key="11">
    <source>
        <dbReference type="PROSITE" id="PS51918"/>
    </source>
</evidence>
<dbReference type="SFLD" id="SFLDF00274">
    <property type="entry name" value="ribosomal_protein_S12_methylth"/>
    <property type="match status" value="1"/>
</dbReference>
<keyword evidence="12" id="KW-0687">Ribonucleoprotein</keyword>
<dbReference type="InterPro" id="IPR007197">
    <property type="entry name" value="rSAM"/>
</dbReference>
<evidence type="ECO:0000313" key="13">
    <source>
        <dbReference type="Proteomes" id="UP000249910"/>
    </source>
</evidence>
<feature type="domain" description="Radical SAM core" evidence="11">
    <location>
        <begin position="132"/>
        <end position="369"/>
    </location>
</feature>
<dbReference type="PROSITE" id="PS51449">
    <property type="entry name" value="MTTASE_N"/>
    <property type="match status" value="1"/>
</dbReference>
<dbReference type="InterPro" id="IPR023404">
    <property type="entry name" value="rSAM_horseshoe"/>
</dbReference>
<evidence type="ECO:0000256" key="3">
    <source>
        <dbReference type="ARBA" id="ARBA00022679"/>
    </source>
</evidence>
<dbReference type="InterPro" id="IPR005840">
    <property type="entry name" value="Ribosomal_uS12_MeSTrfase_RimO"/>
</dbReference>
<sequence>MIKIPKIGFVSLGCPKNLVDSERIITKLKAEGYDLVDSYNNADMVIVNTCGFLNSAIDESLEVIGEAIAENGKVLVTGCLGNKADLIKEKHPEVLSITGPQDYENLIEAVHTHAPIFVNDFVSLVPPQGIKITPRHYSYLKISEGCNNTCTFCIIPDIRGKLKSRSIDNIMREAEKLKNAGVKELLVISQDTSAYGVDIKYKPGVWNDKKYQSNILDLATAIGDLDMWTRMHYVYPYPHVDKIVPLMAQGKILPYLDVPLQHSSPEVLKRMKRPAHTQKTLDRINKWRDICPDITIRSTFIVGFPGETEADFEHLLNFADKAQLDRVGCFKYSEVDGARANKFDNLISEEVKQQRLDQFMGLQAQISADKLEGFVSTEQQIIIDSINHEENYAIGRTRYDAPEVDGQVIVGDAAERGLKVGEFANVRITESTEYDLIAD</sequence>
<keyword evidence="12" id="KW-0689">Ribosomal protein</keyword>
<feature type="domain" description="TRAM" evidence="9">
    <location>
        <begin position="372"/>
        <end position="439"/>
    </location>
</feature>
<dbReference type="InterPro" id="IPR006638">
    <property type="entry name" value="Elp3/MiaA/NifB-like_rSAM"/>
</dbReference>
<dbReference type="SMART" id="SM00729">
    <property type="entry name" value="Elp3"/>
    <property type="match status" value="1"/>
</dbReference>
<evidence type="ECO:0000256" key="7">
    <source>
        <dbReference type="ARBA" id="ARBA00023014"/>
    </source>
</evidence>
<keyword evidence="7 8" id="KW-0411">Iron-sulfur</keyword>
<name>A0ABN5B2H2_9GAMM</name>
<dbReference type="InterPro" id="IPR005839">
    <property type="entry name" value="Methylthiotransferase"/>
</dbReference>
<dbReference type="InterPro" id="IPR038135">
    <property type="entry name" value="Methylthiotransferase_N_sf"/>
</dbReference>
<dbReference type="Gene3D" id="2.40.50.140">
    <property type="entry name" value="Nucleic acid-binding proteins"/>
    <property type="match status" value="1"/>
</dbReference>
<evidence type="ECO:0000259" key="9">
    <source>
        <dbReference type="PROSITE" id="PS50926"/>
    </source>
</evidence>
<keyword evidence="13" id="KW-1185">Reference proteome</keyword>
<accession>A0ABN5B2H2</accession>
<dbReference type="RefSeq" id="WP_088773151.1">
    <property type="nucleotide sequence ID" value="NZ_AP023082.1"/>
</dbReference>
<dbReference type="InterPro" id="IPR013848">
    <property type="entry name" value="Methylthiotransferase_N"/>
</dbReference>
<dbReference type="SFLD" id="SFLDS00029">
    <property type="entry name" value="Radical_SAM"/>
    <property type="match status" value="1"/>
</dbReference>
<dbReference type="Proteomes" id="UP000249910">
    <property type="component" value="Chromosome"/>
</dbReference>
<feature type="binding site" evidence="8">
    <location>
        <position position="146"/>
    </location>
    <ligand>
        <name>[4Fe-4S] cluster</name>
        <dbReference type="ChEBI" id="CHEBI:49883"/>
        <label>2</label>
        <note>4Fe-4S-S-AdoMet</note>
    </ligand>
</feature>
<dbReference type="PANTHER" id="PTHR43837:SF1">
    <property type="entry name" value="RIBOSOMAL PROTEIN US12 METHYLTHIOTRANSFERASE RIMO"/>
    <property type="match status" value="1"/>
</dbReference>
<feature type="binding site" evidence="8">
    <location>
        <position position="50"/>
    </location>
    <ligand>
        <name>[4Fe-4S] cluster</name>
        <dbReference type="ChEBI" id="CHEBI:49883"/>
        <label>1</label>
    </ligand>
</feature>
<dbReference type="Pfam" id="PF04055">
    <property type="entry name" value="Radical_SAM"/>
    <property type="match status" value="1"/>
</dbReference>
<organism evidence="12 13">
    <name type="scientific">Francisella halioticida</name>
    <dbReference type="NCBI Taxonomy" id="549298"/>
    <lineage>
        <taxon>Bacteria</taxon>
        <taxon>Pseudomonadati</taxon>
        <taxon>Pseudomonadota</taxon>
        <taxon>Gammaproteobacteria</taxon>
        <taxon>Thiotrichales</taxon>
        <taxon>Francisellaceae</taxon>
        <taxon>Francisella</taxon>
    </lineage>
</organism>
<keyword evidence="5 8" id="KW-0479">Metal-binding</keyword>
<dbReference type="PROSITE" id="PS51918">
    <property type="entry name" value="RADICAL_SAM"/>
    <property type="match status" value="1"/>
</dbReference>
<dbReference type="NCBIfam" id="TIGR01125">
    <property type="entry name" value="30S ribosomal protein S12 methylthiotransferase RimO"/>
    <property type="match status" value="1"/>
</dbReference>
<comment type="subcellular location">
    <subcellularLocation>
        <location evidence="8">Cytoplasm</location>
    </subcellularLocation>
</comment>
<dbReference type="InterPro" id="IPR058240">
    <property type="entry name" value="rSAM_sf"/>
</dbReference>
<dbReference type="EMBL" id="CP022132">
    <property type="protein sequence ID" value="ASG68677.1"/>
    <property type="molecule type" value="Genomic_DNA"/>
</dbReference>
<evidence type="ECO:0000256" key="4">
    <source>
        <dbReference type="ARBA" id="ARBA00022691"/>
    </source>
</evidence>
<comment type="cofactor">
    <cofactor evidence="8">
        <name>[4Fe-4S] cluster</name>
        <dbReference type="ChEBI" id="CHEBI:49883"/>
    </cofactor>
    <text evidence="8">Binds 2 [4Fe-4S] clusters. One cluster is coordinated with 3 cysteines and an exchangeable S-adenosyl-L-methionine.</text>
</comment>
<proteinExistence type="inferred from homology"/>
<comment type="catalytic activity">
    <reaction evidence="8">
        <text>L-aspartate(89)-[ribosomal protein uS12]-hydrogen + (sulfur carrier)-SH + AH2 + 2 S-adenosyl-L-methionine = 3-methylsulfanyl-L-aspartate(89)-[ribosomal protein uS12]-hydrogen + (sulfur carrier)-H + 5'-deoxyadenosine + L-methionine + A + S-adenosyl-L-homocysteine + 2 H(+)</text>
        <dbReference type="Rhea" id="RHEA:37087"/>
        <dbReference type="Rhea" id="RHEA-COMP:10460"/>
        <dbReference type="Rhea" id="RHEA-COMP:10461"/>
        <dbReference type="Rhea" id="RHEA-COMP:14737"/>
        <dbReference type="Rhea" id="RHEA-COMP:14739"/>
        <dbReference type="ChEBI" id="CHEBI:13193"/>
        <dbReference type="ChEBI" id="CHEBI:15378"/>
        <dbReference type="ChEBI" id="CHEBI:17319"/>
        <dbReference type="ChEBI" id="CHEBI:17499"/>
        <dbReference type="ChEBI" id="CHEBI:29917"/>
        <dbReference type="ChEBI" id="CHEBI:29961"/>
        <dbReference type="ChEBI" id="CHEBI:57844"/>
        <dbReference type="ChEBI" id="CHEBI:57856"/>
        <dbReference type="ChEBI" id="CHEBI:59789"/>
        <dbReference type="ChEBI" id="CHEBI:64428"/>
        <dbReference type="ChEBI" id="CHEBI:73599"/>
        <dbReference type="EC" id="2.8.4.4"/>
    </reaction>
</comment>
<feature type="domain" description="MTTase N-terminal" evidence="10">
    <location>
        <begin position="5"/>
        <end position="115"/>
    </location>
</feature>
<feature type="binding site" evidence="8">
    <location>
        <position position="79"/>
    </location>
    <ligand>
        <name>[4Fe-4S] cluster</name>
        <dbReference type="ChEBI" id="CHEBI:49883"/>
        <label>1</label>
    </ligand>
</feature>
<dbReference type="Gene3D" id="3.40.50.12160">
    <property type="entry name" value="Methylthiotransferase, N-terminal domain"/>
    <property type="match status" value="1"/>
</dbReference>
<dbReference type="InterPro" id="IPR002792">
    <property type="entry name" value="TRAM_dom"/>
</dbReference>
<evidence type="ECO:0000256" key="8">
    <source>
        <dbReference type="HAMAP-Rule" id="MF_01865"/>
    </source>
</evidence>
<keyword evidence="6 8" id="KW-0408">Iron</keyword>
<keyword evidence="1 8" id="KW-0004">4Fe-4S</keyword>
<evidence type="ECO:0000256" key="1">
    <source>
        <dbReference type="ARBA" id="ARBA00022485"/>
    </source>
</evidence>
<dbReference type="Gene3D" id="3.80.30.20">
    <property type="entry name" value="tm_1862 like domain"/>
    <property type="match status" value="1"/>
</dbReference>
<keyword evidence="3 8" id="KW-0808">Transferase</keyword>
<gene>
    <name evidence="8" type="primary">rimO</name>
    <name evidence="12" type="ORF">CDV26_10020</name>
</gene>